<dbReference type="Proteomes" id="UP000027265">
    <property type="component" value="Unassembled WGS sequence"/>
</dbReference>
<accession>A0A067PL87</accession>
<reference evidence="3" key="1">
    <citation type="journal article" date="2014" name="Proc. Natl. Acad. Sci. U.S.A.">
        <title>Extensive sampling of basidiomycete genomes demonstrates inadequacy of the white-rot/brown-rot paradigm for wood decay fungi.</title>
        <authorList>
            <person name="Riley R."/>
            <person name="Salamov A.A."/>
            <person name="Brown D.W."/>
            <person name="Nagy L.G."/>
            <person name="Floudas D."/>
            <person name="Held B.W."/>
            <person name="Levasseur A."/>
            <person name="Lombard V."/>
            <person name="Morin E."/>
            <person name="Otillar R."/>
            <person name="Lindquist E.A."/>
            <person name="Sun H."/>
            <person name="LaButti K.M."/>
            <person name="Schmutz J."/>
            <person name="Jabbour D."/>
            <person name="Luo H."/>
            <person name="Baker S.E."/>
            <person name="Pisabarro A.G."/>
            <person name="Walton J.D."/>
            <person name="Blanchette R.A."/>
            <person name="Henrissat B."/>
            <person name="Martin F."/>
            <person name="Cullen D."/>
            <person name="Hibbett D.S."/>
            <person name="Grigoriev I.V."/>
        </authorList>
    </citation>
    <scope>NUCLEOTIDE SEQUENCE [LARGE SCALE GENOMIC DNA]</scope>
    <source>
        <strain evidence="3">MUCL 33604</strain>
    </source>
</reference>
<dbReference type="AlphaFoldDB" id="A0A067PL87"/>
<feature type="compositionally biased region" description="Polar residues" evidence="1">
    <location>
        <begin position="194"/>
        <end position="206"/>
    </location>
</feature>
<keyword evidence="3" id="KW-1185">Reference proteome</keyword>
<dbReference type="InParanoid" id="A0A067PL87"/>
<feature type="compositionally biased region" description="Acidic residues" evidence="1">
    <location>
        <begin position="228"/>
        <end position="237"/>
    </location>
</feature>
<feature type="compositionally biased region" description="Basic and acidic residues" evidence="1">
    <location>
        <begin position="238"/>
        <end position="263"/>
    </location>
</feature>
<feature type="compositionally biased region" description="Basic and acidic residues" evidence="1">
    <location>
        <begin position="131"/>
        <end position="146"/>
    </location>
</feature>
<gene>
    <name evidence="2" type="ORF">JAAARDRAFT_499560</name>
</gene>
<feature type="compositionally biased region" description="Polar residues" evidence="1">
    <location>
        <begin position="290"/>
        <end position="303"/>
    </location>
</feature>
<evidence type="ECO:0000313" key="3">
    <source>
        <dbReference type="Proteomes" id="UP000027265"/>
    </source>
</evidence>
<proteinExistence type="predicted"/>
<evidence type="ECO:0000313" key="2">
    <source>
        <dbReference type="EMBL" id="KDQ51792.1"/>
    </source>
</evidence>
<name>A0A067PL87_9AGAM</name>
<feature type="compositionally biased region" description="Basic residues" evidence="1">
    <location>
        <begin position="114"/>
        <end position="126"/>
    </location>
</feature>
<feature type="region of interest" description="Disordered" evidence="1">
    <location>
        <begin position="61"/>
        <end position="313"/>
    </location>
</feature>
<feature type="compositionally biased region" description="Basic residues" evidence="1">
    <location>
        <begin position="147"/>
        <end position="163"/>
    </location>
</feature>
<organism evidence="2 3">
    <name type="scientific">Jaapia argillacea MUCL 33604</name>
    <dbReference type="NCBI Taxonomy" id="933084"/>
    <lineage>
        <taxon>Eukaryota</taxon>
        <taxon>Fungi</taxon>
        <taxon>Dikarya</taxon>
        <taxon>Basidiomycota</taxon>
        <taxon>Agaricomycotina</taxon>
        <taxon>Agaricomycetes</taxon>
        <taxon>Agaricomycetidae</taxon>
        <taxon>Jaapiales</taxon>
        <taxon>Jaapiaceae</taxon>
        <taxon>Jaapia</taxon>
    </lineage>
</organism>
<dbReference type="HOGENOM" id="CLU_456384_0_0_1"/>
<feature type="compositionally biased region" description="Basic and acidic residues" evidence="1">
    <location>
        <begin position="207"/>
        <end position="224"/>
    </location>
</feature>
<dbReference type="EMBL" id="KL197745">
    <property type="protein sequence ID" value="KDQ51792.1"/>
    <property type="molecule type" value="Genomic_DNA"/>
</dbReference>
<dbReference type="OrthoDB" id="21204at2759"/>
<feature type="region of interest" description="Disordered" evidence="1">
    <location>
        <begin position="330"/>
        <end position="393"/>
    </location>
</feature>
<feature type="compositionally biased region" description="Polar residues" evidence="1">
    <location>
        <begin position="370"/>
        <end position="388"/>
    </location>
</feature>
<sequence length="598" mass="65967">MKSIDIRSESAVKLLSEFLDMEDGPYVQGDRHRNAEHFAHEVYSYLRSPYRDLVHYDAAVQYDTPPDIPPPPERESERHGRWRRSSISRSPRRDDEPEAGPSRVRSREDTPSPHSRRSRSRTRTPVRSRSPSRDIGGRWDGGGRQRVDRRRRQSSRSISRPRSRRDTSRVRPSGRNGRTRRQSFDSTPERLSGQRRTGNDRGTVSSTRDKGKGKADGAGRDGRQCDGTPDEGMDFEDQELRHKSINDRSETPEYRRRVQHIDLTEGDLDNPIHIDDDPTEQPNSIPPNPVSQQPTTHETQTTRHPIPRIPRSLNLRDSVQAHLSGSLSLQRRNVIPAQGSHKELKPSDFGGKENESLDEGAPSGKPSLRLSDQSPLDKSSHSSVTEESVQPVVSGLSAPSIMARTRLRLAKMKGEPVAGYLPTSTTPDGQDSSAVVNPSLAGARATAAATSPAVIAPDIRSKLLSRLEEEKRQTVVVNGDQLENGNGDSGQCLSGDLQTPIKGYPDGFANRTGGVIASCQTCADELPKVIDCDRLSSRAKVELGVITKSPTVGLKEGDLHKVAAEAGGGDGSAEPSRETMLKERLLRRRIVGGKQRSM</sequence>
<feature type="compositionally biased region" description="Basic and acidic residues" evidence="1">
    <location>
        <begin position="340"/>
        <end position="355"/>
    </location>
</feature>
<protein>
    <submittedName>
        <fullName evidence="2">Uncharacterized protein</fullName>
    </submittedName>
</protein>
<evidence type="ECO:0000256" key="1">
    <source>
        <dbReference type="SAM" id="MobiDB-lite"/>
    </source>
</evidence>